<evidence type="ECO:0000313" key="1">
    <source>
        <dbReference type="EMBL" id="RNA07821.1"/>
    </source>
</evidence>
<comment type="caution">
    <text evidence="1">The sequence shown here is derived from an EMBL/GenBank/DDBJ whole genome shotgun (WGS) entry which is preliminary data.</text>
</comment>
<sequence>MVREMGLDSESSVLKISFSKNPDVRWCFDVLLATNGFEWVRALIVPPSMLIAKMCVVPRFVLTANHRLSIEKEMSRTLAPVSPRYSEYRCLMFERVHLNGLGFIWKTLKYWPRQSAVTSSLPFGLNSSA</sequence>
<keyword evidence="2" id="KW-1185">Reference proteome</keyword>
<name>A0A3M7QA31_BRAPC</name>
<dbReference type="EMBL" id="REGN01006937">
    <property type="protein sequence ID" value="RNA07821.1"/>
    <property type="molecule type" value="Genomic_DNA"/>
</dbReference>
<organism evidence="1 2">
    <name type="scientific">Brachionus plicatilis</name>
    <name type="common">Marine rotifer</name>
    <name type="synonym">Brachionus muelleri</name>
    <dbReference type="NCBI Taxonomy" id="10195"/>
    <lineage>
        <taxon>Eukaryota</taxon>
        <taxon>Metazoa</taxon>
        <taxon>Spiralia</taxon>
        <taxon>Gnathifera</taxon>
        <taxon>Rotifera</taxon>
        <taxon>Eurotatoria</taxon>
        <taxon>Monogononta</taxon>
        <taxon>Pseudotrocha</taxon>
        <taxon>Ploima</taxon>
        <taxon>Brachionidae</taxon>
        <taxon>Brachionus</taxon>
    </lineage>
</organism>
<reference evidence="1 2" key="1">
    <citation type="journal article" date="2018" name="Sci. Rep.">
        <title>Genomic signatures of local adaptation to the degree of environmental predictability in rotifers.</title>
        <authorList>
            <person name="Franch-Gras L."/>
            <person name="Hahn C."/>
            <person name="Garcia-Roger E.M."/>
            <person name="Carmona M.J."/>
            <person name="Serra M."/>
            <person name="Gomez A."/>
        </authorList>
    </citation>
    <scope>NUCLEOTIDE SEQUENCE [LARGE SCALE GENOMIC DNA]</scope>
    <source>
        <strain evidence="1">HYR1</strain>
    </source>
</reference>
<dbReference type="AlphaFoldDB" id="A0A3M7QA31"/>
<evidence type="ECO:0000313" key="2">
    <source>
        <dbReference type="Proteomes" id="UP000276133"/>
    </source>
</evidence>
<dbReference type="Proteomes" id="UP000276133">
    <property type="component" value="Unassembled WGS sequence"/>
</dbReference>
<gene>
    <name evidence="1" type="ORF">BpHYR1_044103</name>
</gene>
<accession>A0A3M7QA31</accession>
<protein>
    <submittedName>
        <fullName evidence="1">Uncharacterized protein</fullName>
    </submittedName>
</protein>
<proteinExistence type="predicted"/>